<feature type="region of interest" description="Disordered" evidence="1">
    <location>
        <begin position="27"/>
        <end position="50"/>
    </location>
</feature>
<dbReference type="AlphaFoldDB" id="A0A388JU42"/>
<proteinExistence type="predicted"/>
<evidence type="ECO:0000313" key="3">
    <source>
        <dbReference type="Proteomes" id="UP000265515"/>
    </source>
</evidence>
<evidence type="ECO:0000313" key="2">
    <source>
        <dbReference type="EMBL" id="GBG61324.1"/>
    </source>
</evidence>
<comment type="caution">
    <text evidence="2">The sequence shown here is derived from an EMBL/GenBank/DDBJ whole genome shotgun (WGS) entry which is preliminary data.</text>
</comment>
<gene>
    <name evidence="2" type="ORF">CBR_g20359</name>
</gene>
<protein>
    <submittedName>
        <fullName evidence="2">Uncharacterized protein</fullName>
    </submittedName>
</protein>
<dbReference type="Proteomes" id="UP000265515">
    <property type="component" value="Unassembled WGS sequence"/>
</dbReference>
<feature type="compositionally biased region" description="Gly residues" evidence="1">
    <location>
        <begin position="31"/>
        <end position="50"/>
    </location>
</feature>
<reference evidence="2 3" key="1">
    <citation type="journal article" date="2018" name="Cell">
        <title>The Chara Genome: Secondary Complexity and Implications for Plant Terrestrialization.</title>
        <authorList>
            <person name="Nishiyama T."/>
            <person name="Sakayama H."/>
            <person name="Vries J.D."/>
            <person name="Buschmann H."/>
            <person name="Saint-Marcoux D."/>
            <person name="Ullrich K.K."/>
            <person name="Haas F.B."/>
            <person name="Vanderstraeten L."/>
            <person name="Becker D."/>
            <person name="Lang D."/>
            <person name="Vosolsobe S."/>
            <person name="Rombauts S."/>
            <person name="Wilhelmsson P.K.I."/>
            <person name="Janitza P."/>
            <person name="Kern R."/>
            <person name="Heyl A."/>
            <person name="Rumpler F."/>
            <person name="Villalobos L.I.A.C."/>
            <person name="Clay J.M."/>
            <person name="Skokan R."/>
            <person name="Toyoda A."/>
            <person name="Suzuki Y."/>
            <person name="Kagoshima H."/>
            <person name="Schijlen E."/>
            <person name="Tajeshwar N."/>
            <person name="Catarino B."/>
            <person name="Hetherington A.J."/>
            <person name="Saltykova A."/>
            <person name="Bonnot C."/>
            <person name="Breuninger H."/>
            <person name="Symeonidi A."/>
            <person name="Radhakrishnan G.V."/>
            <person name="Van Nieuwerburgh F."/>
            <person name="Deforce D."/>
            <person name="Chang C."/>
            <person name="Karol K.G."/>
            <person name="Hedrich R."/>
            <person name="Ulvskov P."/>
            <person name="Glockner G."/>
            <person name="Delwiche C.F."/>
            <person name="Petrasek J."/>
            <person name="Van de Peer Y."/>
            <person name="Friml J."/>
            <person name="Beilby M."/>
            <person name="Dolan L."/>
            <person name="Kohara Y."/>
            <person name="Sugano S."/>
            <person name="Fujiyama A."/>
            <person name="Delaux P.-M."/>
            <person name="Quint M."/>
            <person name="TheiBen G."/>
            <person name="Hagemann M."/>
            <person name="Harholt J."/>
            <person name="Dunand C."/>
            <person name="Zachgo S."/>
            <person name="Langdale J."/>
            <person name="Maumus F."/>
            <person name="Straeten D.V.D."/>
            <person name="Gould S.B."/>
            <person name="Rensing S.A."/>
        </authorList>
    </citation>
    <scope>NUCLEOTIDE SEQUENCE [LARGE SCALE GENOMIC DNA]</scope>
    <source>
        <strain evidence="2 3">S276</strain>
    </source>
</reference>
<sequence length="167" mass="17449">MRNYAPIRMYLAASAVTTTLVGRARAASGSLVGGGRGEGSGGTGGTGETGQRGVEAQLVAKNVSVSSDCRTLPPRHGRGHSALALAAKCIFCRTLSHSRLRQSVSVSSVAHCRTSSRWRGHSALALRRPGAQEASALAQQCRTVPHGVAEQWRTVPHMPAVLGDGQR</sequence>
<organism evidence="2 3">
    <name type="scientific">Chara braunii</name>
    <name type="common">Braun's stonewort</name>
    <dbReference type="NCBI Taxonomy" id="69332"/>
    <lineage>
        <taxon>Eukaryota</taxon>
        <taxon>Viridiplantae</taxon>
        <taxon>Streptophyta</taxon>
        <taxon>Charophyceae</taxon>
        <taxon>Charales</taxon>
        <taxon>Characeae</taxon>
        <taxon>Chara</taxon>
    </lineage>
</organism>
<keyword evidence="3" id="KW-1185">Reference proteome</keyword>
<dbReference type="Gramene" id="GBG61324">
    <property type="protein sequence ID" value="GBG61324"/>
    <property type="gene ID" value="CBR_g20359"/>
</dbReference>
<name>A0A388JU42_CHABU</name>
<evidence type="ECO:0000256" key="1">
    <source>
        <dbReference type="SAM" id="MobiDB-lite"/>
    </source>
</evidence>
<accession>A0A388JU42</accession>
<dbReference type="EMBL" id="BFEA01000019">
    <property type="protein sequence ID" value="GBG61324.1"/>
    <property type="molecule type" value="Genomic_DNA"/>
</dbReference>